<evidence type="ECO:0000256" key="1">
    <source>
        <dbReference type="ARBA" id="ARBA00025758"/>
    </source>
</evidence>
<dbReference type="Gene3D" id="1.20.58.1070">
    <property type="match status" value="1"/>
</dbReference>
<dbReference type="GeneID" id="87833769"/>
<gene>
    <name evidence="3" type="ORF">N657DRAFT_689597</name>
</gene>
<feature type="region of interest" description="Disordered" evidence="2">
    <location>
        <begin position="421"/>
        <end position="454"/>
    </location>
</feature>
<protein>
    <submittedName>
        <fullName evidence="3">Uncharacterized protein</fullName>
    </submittedName>
</protein>
<dbReference type="InterPro" id="IPR035426">
    <property type="entry name" value="Gemin2/Brr1"/>
</dbReference>
<dbReference type="GO" id="GO:0005634">
    <property type="term" value="C:nucleus"/>
    <property type="evidence" value="ECO:0007669"/>
    <property type="project" value="TreeGrafter"/>
</dbReference>
<dbReference type="PANTHER" id="PTHR12794">
    <property type="entry name" value="GEMIN2"/>
    <property type="match status" value="1"/>
</dbReference>
<dbReference type="RefSeq" id="XP_062649054.1">
    <property type="nucleotide sequence ID" value="XM_062797001.1"/>
</dbReference>
<comment type="similarity">
    <text evidence="1">Belongs to the gemin-2 family.</text>
</comment>
<name>A0AAN6U2N6_9PEZI</name>
<feature type="compositionally biased region" description="Acidic residues" evidence="2">
    <location>
        <begin position="371"/>
        <end position="396"/>
    </location>
</feature>
<sequence length="493" mass="53657">MGSKRSHGAVTADDNEQASYSSSKRRREQQSSKSKQAEGKPDPTYGQRTAFPGLDGDDPSQISDDDLESEETSDALAYLRAVRQEASSVPNVLVAPKAGPHVPGDIDRSIYDDGVGDSRGYYHDGAYTAVPDPDPSVASSSEVLEAGEIHPLNPADQVAAQNAALRKSYFASLTTQFLGLRALLHRTPPPSLVAVLPRDHGTEVGSFGAKSWTFRVWTRRIRHTDPLPVQIAALDRQCVLKLLRVILGGKFIRRGYELRERTSRWIWALLARLPDRGEMDYAEVGLIRELGKRAVLMMVSIAQMEALKEEVEGDLEGALEGEGEDEFEGEVVVDEEDESGVASREVGNDEAGVIGVNAEPRPGSAAVTVDGDGEDMDGEMDMDIDDGEVTDDDTPADGDNKDIKADIAAAKARLLARLEENRDAPQDEEPEGSAQPDADYVQRDESSGGEAAAFDETRARVNMRATLNMILTVVGEFYGQRDLLEFRDPFPAL</sequence>
<reference evidence="3" key="2">
    <citation type="submission" date="2023-05" db="EMBL/GenBank/DDBJ databases">
        <authorList>
            <consortium name="Lawrence Berkeley National Laboratory"/>
            <person name="Steindorff A."/>
            <person name="Hensen N."/>
            <person name="Bonometti L."/>
            <person name="Westerberg I."/>
            <person name="Brannstrom I.O."/>
            <person name="Guillou S."/>
            <person name="Cros-Aarteil S."/>
            <person name="Calhoun S."/>
            <person name="Haridas S."/>
            <person name="Kuo A."/>
            <person name="Mondo S."/>
            <person name="Pangilinan J."/>
            <person name="Riley R."/>
            <person name="Labutti K."/>
            <person name="Andreopoulos B."/>
            <person name="Lipzen A."/>
            <person name="Chen C."/>
            <person name="Yanf M."/>
            <person name="Daum C."/>
            <person name="Ng V."/>
            <person name="Clum A."/>
            <person name="Ohm R."/>
            <person name="Martin F."/>
            <person name="Silar P."/>
            <person name="Natvig D."/>
            <person name="Lalanne C."/>
            <person name="Gautier V."/>
            <person name="Ament-Velasquez S.L."/>
            <person name="Kruys A."/>
            <person name="Hutchinson M.I."/>
            <person name="Powell A.J."/>
            <person name="Barry K."/>
            <person name="Miller A.N."/>
            <person name="Grigoriev I.V."/>
            <person name="Debuchy R."/>
            <person name="Gladieux P."/>
            <person name="Thoren M.H."/>
            <person name="Johannesson H."/>
        </authorList>
    </citation>
    <scope>NUCLEOTIDE SEQUENCE</scope>
    <source>
        <strain evidence="3">CBS 731.68</strain>
    </source>
</reference>
<evidence type="ECO:0000313" key="3">
    <source>
        <dbReference type="EMBL" id="KAK4125283.1"/>
    </source>
</evidence>
<dbReference type="GO" id="GO:0032797">
    <property type="term" value="C:SMN complex"/>
    <property type="evidence" value="ECO:0007669"/>
    <property type="project" value="TreeGrafter"/>
</dbReference>
<dbReference type="PANTHER" id="PTHR12794:SF0">
    <property type="entry name" value="GEM-ASSOCIATED PROTEIN 2"/>
    <property type="match status" value="1"/>
</dbReference>
<evidence type="ECO:0000256" key="2">
    <source>
        <dbReference type="SAM" id="MobiDB-lite"/>
    </source>
</evidence>
<feature type="region of interest" description="Disordered" evidence="2">
    <location>
        <begin position="1"/>
        <end position="72"/>
    </location>
</feature>
<dbReference type="AlphaFoldDB" id="A0AAN6U2N6"/>
<dbReference type="EMBL" id="MU853226">
    <property type="protein sequence ID" value="KAK4125283.1"/>
    <property type="molecule type" value="Genomic_DNA"/>
</dbReference>
<dbReference type="Proteomes" id="UP001302602">
    <property type="component" value="Unassembled WGS sequence"/>
</dbReference>
<reference evidence="3" key="1">
    <citation type="journal article" date="2023" name="Mol. Phylogenet. Evol.">
        <title>Genome-scale phylogeny and comparative genomics of the fungal order Sordariales.</title>
        <authorList>
            <person name="Hensen N."/>
            <person name="Bonometti L."/>
            <person name="Westerberg I."/>
            <person name="Brannstrom I.O."/>
            <person name="Guillou S."/>
            <person name="Cros-Aarteil S."/>
            <person name="Calhoun S."/>
            <person name="Haridas S."/>
            <person name="Kuo A."/>
            <person name="Mondo S."/>
            <person name="Pangilinan J."/>
            <person name="Riley R."/>
            <person name="LaButti K."/>
            <person name="Andreopoulos B."/>
            <person name="Lipzen A."/>
            <person name="Chen C."/>
            <person name="Yan M."/>
            <person name="Daum C."/>
            <person name="Ng V."/>
            <person name="Clum A."/>
            <person name="Steindorff A."/>
            <person name="Ohm R.A."/>
            <person name="Martin F."/>
            <person name="Silar P."/>
            <person name="Natvig D.O."/>
            <person name="Lalanne C."/>
            <person name="Gautier V."/>
            <person name="Ament-Velasquez S.L."/>
            <person name="Kruys A."/>
            <person name="Hutchinson M.I."/>
            <person name="Powell A.J."/>
            <person name="Barry K."/>
            <person name="Miller A.N."/>
            <person name="Grigoriev I.V."/>
            <person name="Debuchy R."/>
            <person name="Gladieux P."/>
            <person name="Hiltunen Thoren M."/>
            <person name="Johannesson H."/>
        </authorList>
    </citation>
    <scope>NUCLEOTIDE SEQUENCE</scope>
    <source>
        <strain evidence="3">CBS 731.68</strain>
    </source>
</reference>
<dbReference type="Pfam" id="PF04938">
    <property type="entry name" value="SIP1"/>
    <property type="match status" value="1"/>
</dbReference>
<keyword evidence="4" id="KW-1185">Reference proteome</keyword>
<comment type="caution">
    <text evidence="3">The sequence shown here is derived from an EMBL/GenBank/DDBJ whole genome shotgun (WGS) entry which is preliminary data.</text>
</comment>
<evidence type="ECO:0000313" key="4">
    <source>
        <dbReference type="Proteomes" id="UP001302602"/>
    </source>
</evidence>
<dbReference type="GO" id="GO:0000387">
    <property type="term" value="P:spliceosomal snRNP assembly"/>
    <property type="evidence" value="ECO:0007669"/>
    <property type="project" value="InterPro"/>
</dbReference>
<feature type="compositionally biased region" description="Acidic residues" evidence="2">
    <location>
        <begin position="55"/>
        <end position="72"/>
    </location>
</feature>
<organism evidence="3 4">
    <name type="scientific">Parathielavia appendiculata</name>
    <dbReference type="NCBI Taxonomy" id="2587402"/>
    <lineage>
        <taxon>Eukaryota</taxon>
        <taxon>Fungi</taxon>
        <taxon>Dikarya</taxon>
        <taxon>Ascomycota</taxon>
        <taxon>Pezizomycotina</taxon>
        <taxon>Sordariomycetes</taxon>
        <taxon>Sordariomycetidae</taxon>
        <taxon>Sordariales</taxon>
        <taxon>Chaetomiaceae</taxon>
        <taxon>Parathielavia</taxon>
    </lineage>
</organism>
<proteinExistence type="inferred from homology"/>
<feature type="region of interest" description="Disordered" evidence="2">
    <location>
        <begin position="354"/>
        <end position="401"/>
    </location>
</feature>
<accession>A0AAN6U2N6</accession>